<evidence type="ECO:0000256" key="4">
    <source>
        <dbReference type="ARBA" id="ARBA00012982"/>
    </source>
</evidence>
<proteinExistence type="inferred from homology"/>
<dbReference type="GO" id="GO:0070497">
    <property type="term" value="F:6-carboxytetrahydropterin synthase activity"/>
    <property type="evidence" value="ECO:0007669"/>
    <property type="project" value="UniProtKB-EC"/>
</dbReference>
<keyword evidence="8" id="KW-0456">Lyase</keyword>
<evidence type="ECO:0000256" key="2">
    <source>
        <dbReference type="ARBA" id="ARBA00005061"/>
    </source>
</evidence>
<evidence type="ECO:0000313" key="11">
    <source>
        <dbReference type="EMBL" id="HHF53291.1"/>
    </source>
</evidence>
<comment type="pathway">
    <text evidence="2">Purine metabolism; 7-cyano-7-deazaguanine biosynthesis.</text>
</comment>
<evidence type="ECO:0000256" key="5">
    <source>
        <dbReference type="ARBA" id="ARBA00018141"/>
    </source>
</evidence>
<evidence type="ECO:0000256" key="1">
    <source>
        <dbReference type="ARBA" id="ARBA00001947"/>
    </source>
</evidence>
<organism evidence="11">
    <name type="scientific">candidate division WOR-3 bacterium</name>
    <dbReference type="NCBI Taxonomy" id="2052148"/>
    <lineage>
        <taxon>Bacteria</taxon>
        <taxon>Bacteria division WOR-3</taxon>
    </lineage>
</organism>
<keyword evidence="6" id="KW-0479">Metal-binding</keyword>
<evidence type="ECO:0000256" key="3">
    <source>
        <dbReference type="ARBA" id="ARBA00008900"/>
    </source>
</evidence>
<dbReference type="EC" id="4.1.2.50" evidence="4"/>
<dbReference type="EMBL" id="DRTX01000150">
    <property type="protein sequence ID" value="HHF53291.1"/>
    <property type="molecule type" value="Genomic_DNA"/>
</dbReference>
<gene>
    <name evidence="11" type="ORF">ENL43_02880</name>
</gene>
<comment type="catalytic activity">
    <reaction evidence="10">
        <text>7,8-dihydroneopterin 3'-triphosphate + H2O = 6-carboxy-5,6,7,8-tetrahydropterin + triphosphate + acetaldehyde + 2 H(+)</text>
        <dbReference type="Rhea" id="RHEA:27966"/>
        <dbReference type="ChEBI" id="CHEBI:15343"/>
        <dbReference type="ChEBI" id="CHEBI:15377"/>
        <dbReference type="ChEBI" id="CHEBI:15378"/>
        <dbReference type="ChEBI" id="CHEBI:18036"/>
        <dbReference type="ChEBI" id="CHEBI:58462"/>
        <dbReference type="ChEBI" id="CHEBI:61032"/>
        <dbReference type="EC" id="4.1.2.50"/>
    </reaction>
</comment>
<protein>
    <recommendedName>
        <fullName evidence="5">6-carboxy-5,6,7,8-tetrahydropterin synthase</fullName>
        <ecNumber evidence="4">4.1.2.50</ecNumber>
    </recommendedName>
    <alternativeName>
        <fullName evidence="9">Queuosine biosynthesis protein QueD</fullName>
    </alternativeName>
</protein>
<dbReference type="PANTHER" id="PTHR12589:SF7">
    <property type="entry name" value="6-PYRUVOYL TETRAHYDROBIOPTERIN SYNTHASE"/>
    <property type="match status" value="1"/>
</dbReference>
<reference evidence="11" key="1">
    <citation type="journal article" date="2020" name="mSystems">
        <title>Genome- and Community-Level Interaction Insights into Carbon Utilization and Element Cycling Functions of Hydrothermarchaeota in Hydrothermal Sediment.</title>
        <authorList>
            <person name="Zhou Z."/>
            <person name="Liu Y."/>
            <person name="Xu W."/>
            <person name="Pan J."/>
            <person name="Luo Z.H."/>
            <person name="Li M."/>
        </authorList>
    </citation>
    <scope>NUCLEOTIDE SEQUENCE [LARGE SCALE GENOMIC DNA]</scope>
    <source>
        <strain evidence="11">HyVt-96</strain>
    </source>
</reference>
<dbReference type="InterPro" id="IPR038418">
    <property type="entry name" value="6-PTP_synth/QueD_sf"/>
</dbReference>
<comment type="caution">
    <text evidence="11">The sequence shown here is derived from an EMBL/GenBank/DDBJ whole genome shotgun (WGS) entry which is preliminary data.</text>
</comment>
<evidence type="ECO:0000256" key="10">
    <source>
        <dbReference type="ARBA" id="ARBA00048807"/>
    </source>
</evidence>
<dbReference type="Pfam" id="PF01242">
    <property type="entry name" value="PTPS"/>
    <property type="match status" value="1"/>
</dbReference>
<evidence type="ECO:0000256" key="9">
    <source>
        <dbReference type="ARBA" id="ARBA00031449"/>
    </source>
</evidence>
<comment type="similarity">
    <text evidence="3">Belongs to the PTPS family. QueD subfamily.</text>
</comment>
<dbReference type="Proteomes" id="UP000886050">
    <property type="component" value="Unassembled WGS sequence"/>
</dbReference>
<evidence type="ECO:0000256" key="7">
    <source>
        <dbReference type="ARBA" id="ARBA00022833"/>
    </source>
</evidence>
<dbReference type="GO" id="GO:0046872">
    <property type="term" value="F:metal ion binding"/>
    <property type="evidence" value="ECO:0007669"/>
    <property type="project" value="UniProtKB-KW"/>
</dbReference>
<evidence type="ECO:0000256" key="8">
    <source>
        <dbReference type="ARBA" id="ARBA00023239"/>
    </source>
</evidence>
<accession>A0A7V5LTG2</accession>
<evidence type="ECO:0000256" key="6">
    <source>
        <dbReference type="ARBA" id="ARBA00022723"/>
    </source>
</evidence>
<dbReference type="InterPro" id="IPR007115">
    <property type="entry name" value="6-PTP_synth/QueD"/>
</dbReference>
<dbReference type="PANTHER" id="PTHR12589">
    <property type="entry name" value="PYRUVOYL TETRAHYDROBIOPTERIN SYNTHASE"/>
    <property type="match status" value="1"/>
</dbReference>
<dbReference type="Gene3D" id="3.30.479.10">
    <property type="entry name" value="6-pyruvoyl tetrahydropterin synthase/QueD"/>
    <property type="match status" value="1"/>
</dbReference>
<dbReference type="UniPathway" id="UPA00391"/>
<dbReference type="SUPFAM" id="SSF55620">
    <property type="entry name" value="Tetrahydrobiopterin biosynthesis enzymes-like"/>
    <property type="match status" value="1"/>
</dbReference>
<sequence length="144" mass="17052">MFEIRWERMFDSAHRIYEHEKKCRYLHGHSYRVKVLLRGELEEHGMLVDFGILKSKIHDLLDHKIILSEKDPLVPLLEKAGQRLVVLDRNPTAENLAFFIASLILRNFKNIKEAEVEVFETPSQSGFVKMTRKNFVKVNYREIN</sequence>
<dbReference type="AlphaFoldDB" id="A0A7V5LTG2"/>
<name>A0A7V5LTG2_UNCW3</name>
<comment type="cofactor">
    <cofactor evidence="1">
        <name>Zn(2+)</name>
        <dbReference type="ChEBI" id="CHEBI:29105"/>
    </cofactor>
</comment>
<keyword evidence="7" id="KW-0862">Zinc</keyword>